<comment type="caution">
    <text evidence="1">The sequence shown here is derived from an EMBL/GenBank/DDBJ whole genome shotgun (WGS) entry which is preliminary data.</text>
</comment>
<evidence type="ECO:0000313" key="1">
    <source>
        <dbReference type="EMBL" id="GAA0146065.1"/>
    </source>
</evidence>
<name>A0AAV3P3C3_LITER</name>
<organism evidence="1 2">
    <name type="scientific">Lithospermum erythrorhizon</name>
    <name type="common">Purple gromwell</name>
    <name type="synonym">Lithospermum officinale var. erythrorhizon</name>
    <dbReference type="NCBI Taxonomy" id="34254"/>
    <lineage>
        <taxon>Eukaryota</taxon>
        <taxon>Viridiplantae</taxon>
        <taxon>Streptophyta</taxon>
        <taxon>Embryophyta</taxon>
        <taxon>Tracheophyta</taxon>
        <taxon>Spermatophyta</taxon>
        <taxon>Magnoliopsida</taxon>
        <taxon>eudicotyledons</taxon>
        <taxon>Gunneridae</taxon>
        <taxon>Pentapetalae</taxon>
        <taxon>asterids</taxon>
        <taxon>lamiids</taxon>
        <taxon>Boraginales</taxon>
        <taxon>Boraginaceae</taxon>
        <taxon>Boraginoideae</taxon>
        <taxon>Lithospermeae</taxon>
        <taxon>Lithospermum</taxon>
    </lineage>
</organism>
<dbReference type="Proteomes" id="UP001454036">
    <property type="component" value="Unassembled WGS sequence"/>
</dbReference>
<sequence length="280" mass="31623">MNLALFAKRGLRVTTGEASLLNKLLKGRYYRWSSFLNAKLGATPSFGWRSLLEGRKVISKGIRWRVGDGKSINICTEPWVPRTNDFKVRGARGDGPRLVSQLIKDGAREVVGVKAIIGREEANKVLTRPLSRRPMKRNGEIRGAASGESSYGRPTDPSWKFWFSSPLNICTSGRVWTSFKEWWLHVTIQVNQLGCPKIADRIACVLWFIWKHRNGITFDNVAVHSDQVWQLGFKLEVDYRMACTHVDQSLSYTSATAEDSGSGWQGPSSCWVKMNTDAKW</sequence>
<evidence type="ECO:0000313" key="2">
    <source>
        <dbReference type="Proteomes" id="UP001454036"/>
    </source>
</evidence>
<keyword evidence="2" id="KW-1185">Reference proteome</keyword>
<gene>
    <name evidence="1" type="ORF">LIER_06105</name>
</gene>
<accession>A0AAV3P3C3</accession>
<proteinExistence type="predicted"/>
<reference evidence="1 2" key="1">
    <citation type="submission" date="2024-01" db="EMBL/GenBank/DDBJ databases">
        <title>The complete chloroplast genome sequence of Lithospermum erythrorhizon: insights into the phylogenetic relationship among Boraginaceae species and the maternal lineages of purple gromwells.</title>
        <authorList>
            <person name="Okada T."/>
            <person name="Watanabe K."/>
        </authorList>
    </citation>
    <scope>NUCLEOTIDE SEQUENCE [LARGE SCALE GENOMIC DNA]</scope>
</reference>
<dbReference type="EMBL" id="BAABME010000869">
    <property type="protein sequence ID" value="GAA0146065.1"/>
    <property type="molecule type" value="Genomic_DNA"/>
</dbReference>
<protein>
    <submittedName>
        <fullName evidence="1">Uncharacterized protein</fullName>
    </submittedName>
</protein>
<dbReference type="AlphaFoldDB" id="A0AAV3P3C3"/>